<accession>A0A382AK45</accession>
<evidence type="ECO:0000313" key="1">
    <source>
        <dbReference type="EMBL" id="SVB01838.1"/>
    </source>
</evidence>
<protein>
    <submittedName>
        <fullName evidence="1">Uncharacterized protein</fullName>
    </submittedName>
</protein>
<name>A0A382AK45_9ZZZZ</name>
<reference evidence="1" key="1">
    <citation type="submission" date="2018-05" db="EMBL/GenBank/DDBJ databases">
        <authorList>
            <person name="Lanie J.A."/>
            <person name="Ng W.-L."/>
            <person name="Kazmierczak K.M."/>
            <person name="Andrzejewski T.M."/>
            <person name="Davidsen T.M."/>
            <person name="Wayne K.J."/>
            <person name="Tettelin H."/>
            <person name="Glass J.I."/>
            <person name="Rusch D."/>
            <person name="Podicherti R."/>
            <person name="Tsui H.-C.T."/>
            <person name="Winkler M.E."/>
        </authorList>
    </citation>
    <scope>NUCLEOTIDE SEQUENCE</scope>
</reference>
<sequence>MRRTTKSRLSNLDKKIRIEYINQYGDDEVYGWFKGPEPEYKVMRVAINHNATTFQMKYPFGQRHHEDTLLKRFRKSIWECSLCNKYYGKIYKNRLEGIPRNFYPEFEYIPEGSYMYIHCYCEDVHCLRCAKRIGRAPGNVTLSYCKWESPYPYPFYYSARFAGWRADSQGGMGSMWVLGPGCRPCNSSDEGQDRRERLITLSSTGKEYEDEFDDNGMSVDNTELMDRWYKSYYNSGSGGMSFSVPLQGEDTS</sequence>
<proteinExistence type="predicted"/>
<dbReference type="EMBL" id="UINC01025722">
    <property type="protein sequence ID" value="SVB01838.1"/>
    <property type="molecule type" value="Genomic_DNA"/>
</dbReference>
<organism evidence="1">
    <name type="scientific">marine metagenome</name>
    <dbReference type="NCBI Taxonomy" id="408172"/>
    <lineage>
        <taxon>unclassified sequences</taxon>
        <taxon>metagenomes</taxon>
        <taxon>ecological metagenomes</taxon>
    </lineage>
</organism>
<dbReference type="AlphaFoldDB" id="A0A382AK45"/>
<gene>
    <name evidence="1" type="ORF">METZ01_LOCUS154692</name>
</gene>